<comment type="caution">
    <text evidence="3">The sequence shown here is derived from an EMBL/GenBank/DDBJ whole genome shotgun (WGS) entry which is preliminary data.</text>
</comment>
<dbReference type="SUPFAM" id="SSF51126">
    <property type="entry name" value="Pectin lyase-like"/>
    <property type="match status" value="1"/>
</dbReference>
<protein>
    <submittedName>
        <fullName evidence="3">Right-handed parallel beta-helix repeat-containing protein</fullName>
    </submittedName>
</protein>
<dbReference type="Pfam" id="PF13229">
    <property type="entry name" value="Beta_helix"/>
    <property type="match status" value="1"/>
</dbReference>
<dbReference type="InterPro" id="IPR012334">
    <property type="entry name" value="Pectin_lyas_fold"/>
</dbReference>
<evidence type="ECO:0000259" key="1">
    <source>
        <dbReference type="Pfam" id="PF13229"/>
    </source>
</evidence>
<dbReference type="PANTHER" id="PTHR36453">
    <property type="entry name" value="SECRETED PROTEIN-RELATED"/>
    <property type="match status" value="1"/>
</dbReference>
<dbReference type="AlphaFoldDB" id="A0A934RXX9"/>
<dbReference type="InterPro" id="IPR011050">
    <property type="entry name" value="Pectin_lyase_fold/virulence"/>
</dbReference>
<gene>
    <name evidence="3" type="ORF">JIN87_11600</name>
</gene>
<proteinExistence type="predicted"/>
<organism evidence="3 4">
    <name type="scientific">Pelagicoccus mobilis</name>
    <dbReference type="NCBI Taxonomy" id="415221"/>
    <lineage>
        <taxon>Bacteria</taxon>
        <taxon>Pseudomonadati</taxon>
        <taxon>Verrucomicrobiota</taxon>
        <taxon>Opitutia</taxon>
        <taxon>Puniceicoccales</taxon>
        <taxon>Pelagicoccaceae</taxon>
        <taxon>Pelagicoccus</taxon>
    </lineage>
</organism>
<dbReference type="Proteomes" id="UP000617628">
    <property type="component" value="Unassembled WGS sequence"/>
</dbReference>
<feature type="domain" description="GH141-like insertion" evidence="2">
    <location>
        <begin position="227"/>
        <end position="262"/>
    </location>
</feature>
<evidence type="ECO:0000259" key="2">
    <source>
        <dbReference type="Pfam" id="PF21231"/>
    </source>
</evidence>
<dbReference type="InterPro" id="IPR039448">
    <property type="entry name" value="Beta_helix"/>
</dbReference>
<sequence length="782" mass="87723">MKKIILPVLLAQSLFATDYHVDLSSTETTEDGSAQYPFKTIAQATAAMVAGDTCYIHEGIYREMITTARSGTVDAPIRYVAFQDDDVIIAGTNLVENWELHEGSIYKVTNVDMAKDENDDDLELRNMLYFEADAQQLARWPNDLDGDPFTYDAYKIKTDAGTYSNSYITHDDIPDYWDDGVMFWLGAHSGCAVMRSITGFDENTNRLSFLTFPEAWPFGTHSPNRWENGHRGIFYLMNKLEALDAPSEWYYDQANRTLYFYPPEGVDPSTGTVEVSRREWTVNLSHHYIEFDKLNFFGAPLRLNGNHCKVSNARIRHCVAELITDSTSATAGGAAVLIYADNIHLDTCLIEEGSATGVNIGMNADNAIVENCVIRNFNTQGNHCSPIRSSGPNALITRNRLYGSARDVSRATGRDSVFSYNEVSHGLLANTDGGLFYVTGNSQPVNVELHHNWFHTVDSPDYTSNHSTGIYLDNNSAGFKVHHNVVWDVPWGGLHFNWDALENEIYNNTFWNVGYDLDEEHDYAVILCWIPERNGRRTDVRDNILHNNLSDVREWWDSGAGSYTEDETLDNTFTNNAQVTSDAFVSAAEGNFMPTNHSTIVDQGLTIDGVTDGHLGTAPDMGAYEYGAERWIPGPDWQPEEFSWLLPSILNRISFSNWILEYTLDEADRLMDADPDGDGRKNFFEYAFGGDPTKADDQGGYFPEIRSSSSGINLSHITRDDANDITYHVETSTTLEPDSWTPLSQSIQTLEEVETGLTQRLQELGTGADKVFIRIRVTPNLP</sequence>
<evidence type="ECO:0000313" key="3">
    <source>
        <dbReference type="EMBL" id="MBK1877515.1"/>
    </source>
</evidence>
<dbReference type="InterPro" id="IPR048482">
    <property type="entry name" value="GH141_ins"/>
</dbReference>
<feature type="domain" description="Right handed beta helix" evidence="1">
    <location>
        <begin position="335"/>
        <end position="510"/>
    </location>
</feature>
<reference evidence="3" key="1">
    <citation type="submission" date="2021-01" db="EMBL/GenBank/DDBJ databases">
        <title>Modified the classification status of verrucomicrobia.</title>
        <authorList>
            <person name="Feng X."/>
        </authorList>
    </citation>
    <scope>NUCLEOTIDE SEQUENCE</scope>
    <source>
        <strain evidence="3">KCTC 13126</strain>
    </source>
</reference>
<evidence type="ECO:0000313" key="4">
    <source>
        <dbReference type="Proteomes" id="UP000617628"/>
    </source>
</evidence>
<dbReference type="EMBL" id="JAENIL010000019">
    <property type="protein sequence ID" value="MBK1877515.1"/>
    <property type="molecule type" value="Genomic_DNA"/>
</dbReference>
<keyword evidence="4" id="KW-1185">Reference proteome</keyword>
<name>A0A934RXX9_9BACT</name>
<dbReference type="Pfam" id="PF21231">
    <property type="entry name" value="GH141_M"/>
    <property type="match status" value="1"/>
</dbReference>
<dbReference type="PANTHER" id="PTHR36453:SF1">
    <property type="entry name" value="RIGHT HANDED BETA HELIX DOMAIN-CONTAINING PROTEIN"/>
    <property type="match status" value="1"/>
</dbReference>
<accession>A0A934RXX9</accession>
<dbReference type="RefSeq" id="WP_200355728.1">
    <property type="nucleotide sequence ID" value="NZ_JAENIL010000019.1"/>
</dbReference>
<dbReference type="Gene3D" id="2.160.20.10">
    <property type="entry name" value="Single-stranded right-handed beta-helix, Pectin lyase-like"/>
    <property type="match status" value="2"/>
</dbReference>